<sequence>MEDIHQMVKQIVQTYQTNDPFRLSQALHIHLWPSRMPPGLWGVFIYRAPQAFFSYDMTAPGTLQTTYVAHGLAHYVLHREHSPLFIERDEPDPSVFEAVARAFADDLLFGTGSIAISAKPHMMD</sequence>
<keyword evidence="2" id="KW-1185">Reference proteome</keyword>
<organism evidence="1 2">
    <name type="scientific">Ferroacidibacillus organovorans</name>
    <dbReference type="NCBI Taxonomy" id="1765683"/>
    <lineage>
        <taxon>Bacteria</taxon>
        <taxon>Bacillati</taxon>
        <taxon>Bacillota</taxon>
        <taxon>Bacilli</taxon>
        <taxon>Bacillales</taxon>
        <taxon>Alicyclobacillaceae</taxon>
        <taxon>Ferroacidibacillus</taxon>
    </lineage>
</organism>
<reference evidence="1 2" key="1">
    <citation type="submission" date="2015-12" db="EMBL/GenBank/DDBJ databases">
        <title>Draft genome sequence of Acidibacillus ferrooxidans ITV001, isolated from a chalcopyrite acid mine drainage site in Brazil.</title>
        <authorList>
            <person name="Dall'Agnol H."/>
            <person name="Nancucheo I."/>
            <person name="Johnson B."/>
            <person name="Oliveira R."/>
            <person name="Leite L."/>
            <person name="Pylro V."/>
            <person name="Nunes G.L."/>
            <person name="Tzotzos G."/>
            <person name="Fernandes G.R."/>
            <person name="Dutra J."/>
            <person name="Orellana S.C."/>
            <person name="Oliveira G."/>
        </authorList>
    </citation>
    <scope>NUCLEOTIDE SEQUENCE [LARGE SCALE GENOMIC DNA]</scope>
    <source>
        <strain evidence="2">ITV01</strain>
    </source>
</reference>
<name>A0A101XQT4_9BACL</name>
<dbReference type="OrthoDB" id="9816277at2"/>
<evidence type="ECO:0008006" key="3">
    <source>
        <dbReference type="Google" id="ProtNLM"/>
    </source>
</evidence>
<evidence type="ECO:0000313" key="1">
    <source>
        <dbReference type="EMBL" id="KUO95812.1"/>
    </source>
</evidence>
<dbReference type="Proteomes" id="UP000053557">
    <property type="component" value="Unassembled WGS sequence"/>
</dbReference>
<accession>A0A101XQT4</accession>
<comment type="caution">
    <text evidence="1">The sequence shown here is derived from an EMBL/GenBank/DDBJ whole genome shotgun (WGS) entry which is preliminary data.</text>
</comment>
<protein>
    <recommendedName>
        <fullName evidence="3">IrrE N-terminal-like domain-containing protein</fullName>
    </recommendedName>
</protein>
<evidence type="ECO:0000313" key="2">
    <source>
        <dbReference type="Proteomes" id="UP000053557"/>
    </source>
</evidence>
<dbReference type="RefSeq" id="WP_067715977.1">
    <property type="nucleotide sequence ID" value="NZ_LPVJ01000035.1"/>
</dbReference>
<gene>
    <name evidence="1" type="ORF">ATW55_15060</name>
</gene>
<dbReference type="AlphaFoldDB" id="A0A101XQT4"/>
<dbReference type="EMBL" id="LPVJ01000035">
    <property type="protein sequence ID" value="KUO95812.1"/>
    <property type="molecule type" value="Genomic_DNA"/>
</dbReference>
<proteinExistence type="predicted"/>